<dbReference type="Proteomes" id="UP001320148">
    <property type="component" value="Chromosome"/>
</dbReference>
<reference evidence="1 2" key="1">
    <citation type="submission" date="2021-02" db="EMBL/GenBank/DDBJ databases">
        <title>Complete genome of Desulfoluna sp. strain ASN36.</title>
        <authorList>
            <person name="Takahashi A."/>
            <person name="Kojima H."/>
            <person name="Fukui M."/>
        </authorList>
    </citation>
    <scope>NUCLEOTIDE SEQUENCE [LARGE SCALE GENOMIC DNA]</scope>
    <source>
        <strain evidence="1 2">ASN36</strain>
    </source>
</reference>
<name>A0ABN6F4M4_9BACT</name>
<evidence type="ECO:0000313" key="2">
    <source>
        <dbReference type="Proteomes" id="UP001320148"/>
    </source>
</evidence>
<sequence length="272" mass="30786">MLFFYFIDSENEGGKMFRWIAVCMSLMTLTGCMTMARNYVVGKMKEAPMYEFFYIHPGANVGDTALQIPQGEMWEGNGTRVTLIAKEDGLNLVSLEPLNKDIFDYRHVLWVTDEGQVKKAELQYNGEIFPLRVEGVNPENGHFRNVIFEKVATPQRFESKGRVYNVEYIQTQQISYHSDGVFMGAMDADMTIIIFIDPSVPFGLVKSFMSGKTKKGAGAFDFIGVAMKAANPDVFSSREVLNELYSSSKSTEVEWMMEFTYEPPEAAGQQDH</sequence>
<proteinExistence type="predicted"/>
<dbReference type="EMBL" id="AP024488">
    <property type="protein sequence ID" value="BCS97377.1"/>
    <property type="molecule type" value="Genomic_DNA"/>
</dbReference>
<gene>
    <name evidence="1" type="ORF">DSLASN_30090</name>
</gene>
<evidence type="ECO:0008006" key="3">
    <source>
        <dbReference type="Google" id="ProtNLM"/>
    </source>
</evidence>
<keyword evidence="2" id="KW-1185">Reference proteome</keyword>
<organism evidence="1 2">
    <name type="scientific">Desulfoluna limicola</name>
    <dbReference type="NCBI Taxonomy" id="2810562"/>
    <lineage>
        <taxon>Bacteria</taxon>
        <taxon>Pseudomonadati</taxon>
        <taxon>Thermodesulfobacteriota</taxon>
        <taxon>Desulfobacteria</taxon>
        <taxon>Desulfobacterales</taxon>
        <taxon>Desulfolunaceae</taxon>
        <taxon>Desulfoluna</taxon>
    </lineage>
</organism>
<protein>
    <recommendedName>
        <fullName evidence="3">Lipoprotein</fullName>
    </recommendedName>
</protein>
<evidence type="ECO:0000313" key="1">
    <source>
        <dbReference type="EMBL" id="BCS97377.1"/>
    </source>
</evidence>
<accession>A0ABN6F4M4</accession>